<dbReference type="GO" id="GO:0009279">
    <property type="term" value="C:cell outer membrane"/>
    <property type="evidence" value="ECO:0007669"/>
    <property type="project" value="UniProtKB-SubCell"/>
</dbReference>
<dbReference type="NCBIfam" id="TIGR02532">
    <property type="entry name" value="IV_pilin_GFxxxE"/>
    <property type="match status" value="1"/>
</dbReference>
<evidence type="ECO:0000256" key="8">
    <source>
        <dbReference type="ARBA" id="ARBA00022764"/>
    </source>
</evidence>
<reference evidence="14" key="1">
    <citation type="journal article" date="2020" name="mSystems">
        <title>Genome- and Community-Level Interaction Insights into Carbon Utilization and Element Cycling Functions of Hydrothermarchaeota in Hydrothermal Sediment.</title>
        <authorList>
            <person name="Zhou Z."/>
            <person name="Liu Y."/>
            <person name="Xu W."/>
            <person name="Pan J."/>
            <person name="Luo Z.H."/>
            <person name="Li M."/>
        </authorList>
    </citation>
    <scope>NUCLEOTIDE SEQUENCE [LARGE SCALE GENOMIC DNA]</scope>
    <source>
        <strain evidence="14">SpSt-524</strain>
    </source>
</reference>
<dbReference type="GO" id="GO:0015628">
    <property type="term" value="P:protein secretion by the type II secretion system"/>
    <property type="evidence" value="ECO:0007669"/>
    <property type="project" value="InterPro"/>
</dbReference>
<feature type="domain" description="General secretion pathway GspH" evidence="13">
    <location>
        <begin position="40"/>
        <end position="159"/>
    </location>
</feature>
<comment type="caution">
    <text evidence="14">The sequence shown here is derived from an EMBL/GenBank/DDBJ whole genome shotgun (WGS) entry which is preliminary data.</text>
</comment>
<accession>A0A7C3DHV6</accession>
<keyword evidence="11" id="KW-0998">Cell outer membrane</keyword>
<dbReference type="InterPro" id="IPR045584">
    <property type="entry name" value="Pilin-like"/>
</dbReference>
<comment type="subcellular location">
    <subcellularLocation>
        <location evidence="2">Cell inner membrane</location>
        <topology evidence="2">Single-pass membrane protein</topology>
    </subcellularLocation>
    <subcellularLocation>
        <location evidence="1">Cell outer membrane</location>
        <topology evidence="1">Single-pass membrane protein</topology>
    </subcellularLocation>
    <subcellularLocation>
        <location evidence="3">Periplasm</location>
    </subcellularLocation>
</comment>
<dbReference type="AlphaFoldDB" id="A0A7C3DHV6"/>
<dbReference type="RefSeq" id="WP_409655887.1">
    <property type="nucleotide sequence ID" value="NZ_JBKBUW010000018.1"/>
</dbReference>
<feature type="transmembrane region" description="Helical" evidence="12">
    <location>
        <begin position="12"/>
        <end position="30"/>
    </location>
</feature>
<dbReference type="SUPFAM" id="SSF54523">
    <property type="entry name" value="Pili subunits"/>
    <property type="match status" value="1"/>
</dbReference>
<dbReference type="Pfam" id="PF07963">
    <property type="entry name" value="N_methyl"/>
    <property type="match status" value="1"/>
</dbReference>
<keyword evidence="10 12" id="KW-0472">Membrane</keyword>
<evidence type="ECO:0000256" key="2">
    <source>
        <dbReference type="ARBA" id="ARBA00004377"/>
    </source>
</evidence>
<organism evidence="14">
    <name type="scientific">Meiothermus ruber</name>
    <dbReference type="NCBI Taxonomy" id="277"/>
    <lineage>
        <taxon>Bacteria</taxon>
        <taxon>Thermotogati</taxon>
        <taxon>Deinococcota</taxon>
        <taxon>Deinococci</taxon>
        <taxon>Thermales</taxon>
        <taxon>Thermaceae</taxon>
        <taxon>Meiothermus</taxon>
    </lineage>
</organism>
<keyword evidence="4" id="KW-1003">Cell membrane</keyword>
<keyword evidence="5" id="KW-0488">Methylation</keyword>
<evidence type="ECO:0000256" key="12">
    <source>
        <dbReference type="SAM" id="Phobius"/>
    </source>
</evidence>
<evidence type="ECO:0000256" key="3">
    <source>
        <dbReference type="ARBA" id="ARBA00004418"/>
    </source>
</evidence>
<evidence type="ECO:0000256" key="9">
    <source>
        <dbReference type="ARBA" id="ARBA00022989"/>
    </source>
</evidence>
<keyword evidence="7 12" id="KW-0812">Transmembrane</keyword>
<evidence type="ECO:0000256" key="11">
    <source>
        <dbReference type="ARBA" id="ARBA00023237"/>
    </source>
</evidence>
<dbReference type="InterPro" id="IPR012902">
    <property type="entry name" value="N_methyl_site"/>
</dbReference>
<dbReference type="Pfam" id="PF12019">
    <property type="entry name" value="GspH"/>
    <property type="match status" value="1"/>
</dbReference>
<protein>
    <submittedName>
        <fullName evidence="14">Prepilin-type N-terminal cleavage/methylation domain-containing protein</fullName>
    </submittedName>
</protein>
<gene>
    <name evidence="14" type="ORF">ENS82_13955</name>
</gene>
<dbReference type="GO" id="GO:0015627">
    <property type="term" value="C:type II protein secretion system complex"/>
    <property type="evidence" value="ECO:0007669"/>
    <property type="project" value="InterPro"/>
</dbReference>
<evidence type="ECO:0000256" key="4">
    <source>
        <dbReference type="ARBA" id="ARBA00022475"/>
    </source>
</evidence>
<keyword evidence="9 12" id="KW-1133">Transmembrane helix</keyword>
<evidence type="ECO:0000259" key="13">
    <source>
        <dbReference type="Pfam" id="PF12019"/>
    </source>
</evidence>
<evidence type="ECO:0000256" key="7">
    <source>
        <dbReference type="ARBA" id="ARBA00022692"/>
    </source>
</evidence>
<dbReference type="GO" id="GO:0042597">
    <property type="term" value="C:periplasmic space"/>
    <property type="evidence" value="ECO:0007669"/>
    <property type="project" value="UniProtKB-SubCell"/>
</dbReference>
<dbReference type="GO" id="GO:0005886">
    <property type="term" value="C:plasma membrane"/>
    <property type="evidence" value="ECO:0007669"/>
    <property type="project" value="UniProtKB-SubCell"/>
</dbReference>
<evidence type="ECO:0000313" key="14">
    <source>
        <dbReference type="EMBL" id="HFG21790.1"/>
    </source>
</evidence>
<proteinExistence type="predicted"/>
<evidence type="ECO:0000256" key="10">
    <source>
        <dbReference type="ARBA" id="ARBA00023136"/>
    </source>
</evidence>
<sequence>MKRAHGMSVIELIIVITILGILIALGGGWFSSDRTRVNQAAQILSADVTRARLEALRRNVPVGIRFDFSSGANFYQIMADADQNGLDSSDPVISRTQLGAGEYARIVGRLRQCTAADAAAAASADVVFDARGVYQLATSRTIELSIGSYSRFVNINQQGRAQIRTACP</sequence>
<dbReference type="Gene3D" id="3.55.40.10">
    <property type="entry name" value="minor pseudopilin epsh domain"/>
    <property type="match status" value="1"/>
</dbReference>
<keyword evidence="6" id="KW-0997">Cell inner membrane</keyword>
<keyword evidence="8" id="KW-0574">Periplasm</keyword>
<evidence type="ECO:0000256" key="1">
    <source>
        <dbReference type="ARBA" id="ARBA00004203"/>
    </source>
</evidence>
<name>A0A7C3DHV6_MEIRU</name>
<evidence type="ECO:0000256" key="5">
    <source>
        <dbReference type="ARBA" id="ARBA00022481"/>
    </source>
</evidence>
<dbReference type="InterPro" id="IPR022346">
    <property type="entry name" value="T2SS_GspH"/>
</dbReference>
<dbReference type="EMBL" id="DSWI01000035">
    <property type="protein sequence ID" value="HFG21790.1"/>
    <property type="molecule type" value="Genomic_DNA"/>
</dbReference>
<evidence type="ECO:0000256" key="6">
    <source>
        <dbReference type="ARBA" id="ARBA00022519"/>
    </source>
</evidence>